<feature type="transmembrane region" description="Helical" evidence="1">
    <location>
        <begin position="218"/>
        <end position="238"/>
    </location>
</feature>
<accession>A0ABW4Z9K9</accession>
<feature type="transmembrane region" description="Helical" evidence="1">
    <location>
        <begin position="170"/>
        <end position="191"/>
    </location>
</feature>
<sequence length="327" mass="37106">MNAFLEHCIRGQLSPHEGSLYSKVAWLWLSLLQLAVAVTFAARGWLMYRWDSHIRGLIWNEEAVAPLLAKVSDVSWEDFALESDPYITGGIEFLGIALMVGAFLTLLMRIPYFAIFKWALIPLWAIVALDSYSNFFDVHYQEGMLIEYALQVGLPLLFLWVLVFPRQLVAWGWVACCLASMCFIGHGLYAVGHHPVPWLFQNMTMEILGVGESAAKGWLYLMGVLDFIVAIGVLVPWLRKPSLVYMVFWGGVTSIARVLAHYEPAEKFYGMDPWVAEMFVRCSHWLVPLLVLMLLPLKSQNGRLTLSLLEISSQTRRVLSKATILHK</sequence>
<name>A0ABW4Z9K9_9BACT</name>
<feature type="transmembrane region" description="Helical" evidence="1">
    <location>
        <begin position="243"/>
        <end position="262"/>
    </location>
</feature>
<evidence type="ECO:0000313" key="2">
    <source>
        <dbReference type="EMBL" id="MFD2158681.1"/>
    </source>
</evidence>
<comment type="caution">
    <text evidence="2">The sequence shown here is derived from an EMBL/GenBank/DDBJ whole genome shotgun (WGS) entry which is preliminary data.</text>
</comment>
<feature type="transmembrane region" description="Helical" evidence="1">
    <location>
        <begin position="114"/>
        <end position="133"/>
    </location>
</feature>
<dbReference type="RefSeq" id="WP_377090910.1">
    <property type="nucleotide sequence ID" value="NZ_JBHSJL010000014.1"/>
</dbReference>
<evidence type="ECO:0000256" key="1">
    <source>
        <dbReference type="SAM" id="Phobius"/>
    </source>
</evidence>
<proteinExistence type="predicted"/>
<feature type="transmembrane region" description="Helical" evidence="1">
    <location>
        <begin position="145"/>
        <end position="163"/>
    </location>
</feature>
<feature type="transmembrane region" description="Helical" evidence="1">
    <location>
        <begin position="274"/>
        <end position="295"/>
    </location>
</feature>
<keyword evidence="1" id="KW-0472">Membrane</keyword>
<keyword evidence="1" id="KW-1133">Transmembrane helix</keyword>
<reference evidence="3" key="1">
    <citation type="journal article" date="2019" name="Int. J. Syst. Evol. Microbiol.">
        <title>The Global Catalogue of Microorganisms (GCM) 10K type strain sequencing project: providing services to taxonomists for standard genome sequencing and annotation.</title>
        <authorList>
            <consortium name="The Broad Institute Genomics Platform"/>
            <consortium name="The Broad Institute Genome Sequencing Center for Infectious Disease"/>
            <person name="Wu L."/>
            <person name="Ma J."/>
        </authorList>
    </citation>
    <scope>NUCLEOTIDE SEQUENCE [LARGE SCALE GENOMIC DNA]</scope>
    <source>
        <strain evidence="3">CCUG 57942</strain>
    </source>
</reference>
<evidence type="ECO:0000313" key="3">
    <source>
        <dbReference type="Proteomes" id="UP001597389"/>
    </source>
</evidence>
<keyword evidence="3" id="KW-1185">Reference proteome</keyword>
<organism evidence="2 3">
    <name type="scientific">Rubritalea tangerina</name>
    <dbReference type="NCBI Taxonomy" id="430798"/>
    <lineage>
        <taxon>Bacteria</taxon>
        <taxon>Pseudomonadati</taxon>
        <taxon>Verrucomicrobiota</taxon>
        <taxon>Verrucomicrobiia</taxon>
        <taxon>Verrucomicrobiales</taxon>
        <taxon>Rubritaleaceae</taxon>
        <taxon>Rubritalea</taxon>
    </lineage>
</organism>
<dbReference type="EMBL" id="JBHUJB010000031">
    <property type="protein sequence ID" value="MFD2158681.1"/>
    <property type="molecule type" value="Genomic_DNA"/>
</dbReference>
<protein>
    <recommendedName>
        <fullName evidence="4">HTTM domain-containing protein</fullName>
    </recommendedName>
</protein>
<dbReference type="Proteomes" id="UP001597389">
    <property type="component" value="Unassembled WGS sequence"/>
</dbReference>
<evidence type="ECO:0008006" key="4">
    <source>
        <dbReference type="Google" id="ProtNLM"/>
    </source>
</evidence>
<gene>
    <name evidence="2" type="ORF">ACFSW8_07220</name>
</gene>
<feature type="transmembrane region" description="Helical" evidence="1">
    <location>
        <begin position="86"/>
        <end position="107"/>
    </location>
</feature>
<keyword evidence="1" id="KW-0812">Transmembrane</keyword>
<feature type="transmembrane region" description="Helical" evidence="1">
    <location>
        <begin position="20"/>
        <end position="42"/>
    </location>
</feature>